<dbReference type="PANTHER" id="PTHR30558:SF3">
    <property type="entry name" value="BIOPOLYMER TRANSPORT PROTEIN EXBD-RELATED"/>
    <property type="match status" value="1"/>
</dbReference>
<dbReference type="InterPro" id="IPR003400">
    <property type="entry name" value="ExbD"/>
</dbReference>
<dbReference type="GO" id="GO:0022857">
    <property type="term" value="F:transmembrane transporter activity"/>
    <property type="evidence" value="ECO:0007669"/>
    <property type="project" value="InterPro"/>
</dbReference>
<evidence type="ECO:0000256" key="6">
    <source>
        <dbReference type="ARBA" id="ARBA00023136"/>
    </source>
</evidence>
<dbReference type="Proteomes" id="UP000255469">
    <property type="component" value="Unassembled WGS sequence"/>
</dbReference>
<keyword evidence="6" id="KW-0472">Membrane</keyword>
<evidence type="ECO:0000256" key="1">
    <source>
        <dbReference type="ARBA" id="ARBA00004162"/>
    </source>
</evidence>
<evidence type="ECO:0000256" key="4">
    <source>
        <dbReference type="ARBA" id="ARBA00022692"/>
    </source>
</evidence>
<accession>A0A379ECI6</accession>
<dbReference type="GO" id="GO:0015031">
    <property type="term" value="P:protein transport"/>
    <property type="evidence" value="ECO:0007669"/>
    <property type="project" value="UniProtKB-KW"/>
</dbReference>
<dbReference type="OMA" id="AMCDVAF"/>
<proteinExistence type="inferred from homology"/>
<dbReference type="AlphaFoldDB" id="A0A379ECI6"/>
<comment type="similarity">
    <text evidence="2 7">Belongs to the ExbD/TolR family.</text>
</comment>
<evidence type="ECO:0000313" key="9">
    <source>
        <dbReference type="Proteomes" id="UP000255469"/>
    </source>
</evidence>
<keyword evidence="3" id="KW-1003">Cell membrane</keyword>
<gene>
    <name evidence="8" type="ORF">NCTC13067_01965</name>
</gene>
<evidence type="ECO:0000313" key="8">
    <source>
        <dbReference type="EMBL" id="SUB94104.1"/>
    </source>
</evidence>
<dbReference type="RefSeq" id="WP_004353414.1">
    <property type="nucleotide sequence ID" value="NZ_CAJPOG010000106.1"/>
</dbReference>
<evidence type="ECO:0000256" key="2">
    <source>
        <dbReference type="ARBA" id="ARBA00005811"/>
    </source>
</evidence>
<reference evidence="8 9" key="1">
    <citation type="submission" date="2018-06" db="EMBL/GenBank/DDBJ databases">
        <authorList>
            <consortium name="Pathogen Informatics"/>
            <person name="Doyle S."/>
        </authorList>
    </citation>
    <scope>NUCLEOTIDE SEQUENCE [LARGE SCALE GENOMIC DNA]</scope>
    <source>
        <strain evidence="8 9">NCTC13067</strain>
    </source>
</reference>
<dbReference type="Pfam" id="PF02472">
    <property type="entry name" value="ExbD"/>
    <property type="match status" value="1"/>
</dbReference>
<evidence type="ECO:0000256" key="5">
    <source>
        <dbReference type="ARBA" id="ARBA00022989"/>
    </source>
</evidence>
<keyword evidence="4 7" id="KW-0812">Transmembrane</keyword>
<keyword evidence="5" id="KW-1133">Transmembrane helix</keyword>
<comment type="subcellular location">
    <subcellularLocation>
        <location evidence="1">Cell membrane</location>
        <topology evidence="1">Single-pass membrane protein</topology>
    </subcellularLocation>
    <subcellularLocation>
        <location evidence="7">Cell membrane</location>
        <topology evidence="7">Single-pass type II membrane protein</topology>
    </subcellularLocation>
</comment>
<keyword evidence="7" id="KW-0653">Protein transport</keyword>
<organism evidence="8 9">
    <name type="scientific">Prevotella denticola</name>
    <dbReference type="NCBI Taxonomy" id="28129"/>
    <lineage>
        <taxon>Bacteria</taxon>
        <taxon>Pseudomonadati</taxon>
        <taxon>Bacteroidota</taxon>
        <taxon>Bacteroidia</taxon>
        <taxon>Bacteroidales</taxon>
        <taxon>Prevotellaceae</taxon>
        <taxon>Prevotella</taxon>
    </lineage>
</organism>
<evidence type="ECO:0000256" key="7">
    <source>
        <dbReference type="RuleBase" id="RU003879"/>
    </source>
</evidence>
<dbReference type="PANTHER" id="PTHR30558">
    <property type="entry name" value="EXBD MEMBRANE COMPONENT OF PMF-DRIVEN MACROMOLECULE IMPORT SYSTEM"/>
    <property type="match status" value="1"/>
</dbReference>
<sequence>MGKVKIKKSDVWIDMTPMSDVMTLLLTFFMLTSTFVKNEPVKVNTPGSVSETKVPENGVLTILVSPEKGPDGKPTGEGQVFMSYDNTNELAQIVERMTTLTPAQKKTFVAESTFGTPLDKLAAYLSKPAAERSKELPKMGIPLDSIQGQEMTEFQQWVNAARQVNPKVRLAIKSDADSPYGTVKKVMSELQDMDESHYYMITQLDAKKAAQAANGGAK</sequence>
<protein>
    <submittedName>
        <fullName evidence="8">Protein TolR</fullName>
    </submittedName>
</protein>
<dbReference type="GO" id="GO:0005886">
    <property type="term" value="C:plasma membrane"/>
    <property type="evidence" value="ECO:0007669"/>
    <property type="project" value="UniProtKB-SubCell"/>
</dbReference>
<keyword evidence="7" id="KW-0813">Transport</keyword>
<name>A0A379ECI6_9BACT</name>
<evidence type="ECO:0000256" key="3">
    <source>
        <dbReference type="ARBA" id="ARBA00022475"/>
    </source>
</evidence>
<dbReference type="EMBL" id="UGTM01000002">
    <property type="protein sequence ID" value="SUB94104.1"/>
    <property type="molecule type" value="Genomic_DNA"/>
</dbReference>